<evidence type="ECO:0000259" key="5">
    <source>
        <dbReference type="PROSITE" id="PS50600"/>
    </source>
</evidence>
<protein>
    <submittedName>
        <fullName evidence="6">Peptidase C48 family domain-containing protein</fullName>
    </submittedName>
</protein>
<proteinExistence type="predicted"/>
<dbReference type="GO" id="GO:0019784">
    <property type="term" value="F:deNEDDylase activity"/>
    <property type="evidence" value="ECO:0007669"/>
    <property type="project" value="InterPro"/>
</dbReference>
<keyword evidence="3" id="KW-0788">Thiol protease</keyword>
<evidence type="ECO:0000313" key="7">
    <source>
        <dbReference type="Proteomes" id="UP000185109"/>
    </source>
</evidence>
<dbReference type="Gene3D" id="3.40.395.10">
    <property type="entry name" value="Adenoviral Proteinase, Chain A"/>
    <property type="match status" value="1"/>
</dbReference>
<sequence>MYPRRNPPRDDDSREVSGWIEGVTGAFETDAWIDDYYSESRDLEQDPTDLRLGSHDSDAGDRVPRRSSVGGSMRVTPQSLAPERGSGQQDVDAATETHVASTKVRKRGRPADRDMHPDDETRINQFAEAVRNYEILPDGSVGRGDGRVPEATVENNLGILRRFARWLRAENRDSMASRLLNDPDSLAGDIADYWANGGDDRKRLNSALSHFRRLSPEGQELQAVGPGPRLMGRRIHDPYPDDALIIEALANEERSKLRPVSTSRKNASNQRKFSAWLKREGRESIVSRLTGTDEQQRSLQEDFRKFTEAEGKVVVSFDRLRQYLGAESQLKQHNPYPDDALMIDGCANEELSKLGSDSTSKRNVVRITAINQRRFSNWLQKNGRGSIASRLTGSDQQQGSLKDDFRGFTKAEGRINVGFDRLRQYLGAESQLKQHDPYPDDALIIEALANEEQSKLGPVSTSRKNASNQRKFSDWLKREGRGSIVSRLTGTDEQQRSLQEDFRAFTKEEGKKVVVSFNRLRQYLGAESQLKQHDPYPDDARIIDDLAKEALSKLGSNSTSQRKVVLNLASNQRRFSDWLRKKGRGSIGSRLTGSDQQQQSLKDDYSNFTNAEGKRISVSFDRLRQYLGAESQLKQHDPHPDDALMIDSFANEELSKLRPDSTSQRRVVWRLASNQRKFSDWLQTRGRESIASRLNGSDQQQWSLKKDYQDFTEDMGKHTISFKRLRQYQQVVEANAASGLSPEQASGREPAGLDGRSDPRAEFRSTSPLQQVDPSIEGRSGLSLDHTEWLGDQHIQTDYELLMQDLQRNDPDLAARTRLIDPLIAHYHLRLGDESTALSAFQRIVNDQDGRDTADFLFLPVSDASASDPDHRGTHWSLLLVDRRNREGPAAYHYDSFRGQNDEFAAMLAQRLGTRLEPVRMTQQRNDYDCGVFVVDGTRALVRRLARRGRPAVLHLDNLVADREQLQRRLSPAPNSARAGAAAAGPESSTQIADPAEFWHGVAQPGQLPDSWNTAPFRQDLPSAAYSPVQSVNPPDAPWEQSLGASIFGTPQYMLPVDDLGGAVPPSWQHRNQPAPAGLRLAMSWLELLPSADNPQTSITIHGVPYTATLGPSGRENDIYLFQQ</sequence>
<feature type="region of interest" description="Disordered" evidence="4">
    <location>
        <begin position="969"/>
        <end position="990"/>
    </location>
</feature>
<dbReference type="InterPro" id="IPR044613">
    <property type="entry name" value="Nep1/2-like"/>
</dbReference>
<dbReference type="AlphaFoldDB" id="A0A1L5PBE5"/>
<keyword evidence="2" id="KW-0378">Hydrolase</keyword>
<dbReference type="InterPro" id="IPR038765">
    <property type="entry name" value="Papain-like_cys_pep_sf"/>
</dbReference>
<keyword evidence="6" id="KW-0614">Plasmid</keyword>
<evidence type="ECO:0000256" key="2">
    <source>
        <dbReference type="ARBA" id="ARBA00022801"/>
    </source>
</evidence>
<dbReference type="InterPro" id="IPR003653">
    <property type="entry name" value="Peptidase_C48_C"/>
</dbReference>
<evidence type="ECO:0000256" key="3">
    <source>
        <dbReference type="ARBA" id="ARBA00022807"/>
    </source>
</evidence>
<dbReference type="RefSeq" id="WP_420493391.1">
    <property type="nucleotide sequence ID" value="NZ_CP017243.1"/>
</dbReference>
<feature type="compositionally biased region" description="Basic and acidic residues" evidence="4">
    <location>
        <begin position="42"/>
        <end position="64"/>
    </location>
</feature>
<dbReference type="PANTHER" id="PTHR46468">
    <property type="entry name" value="SENTRIN-SPECIFIC PROTEASE 8"/>
    <property type="match status" value="1"/>
</dbReference>
<evidence type="ECO:0000313" key="6">
    <source>
        <dbReference type="EMBL" id="APO77557.1"/>
    </source>
</evidence>
<feature type="region of interest" description="Disordered" evidence="4">
    <location>
        <begin position="735"/>
        <end position="780"/>
    </location>
</feature>
<evidence type="ECO:0000256" key="1">
    <source>
        <dbReference type="ARBA" id="ARBA00022670"/>
    </source>
</evidence>
<dbReference type="EMBL" id="CP017243">
    <property type="protein sequence ID" value="APO77557.1"/>
    <property type="molecule type" value="Genomic_DNA"/>
</dbReference>
<gene>
    <name evidence="6" type="ORF">AM571_PB00272</name>
</gene>
<dbReference type="Proteomes" id="UP000185109">
    <property type="component" value="Plasmid pRsp8C3b"/>
</dbReference>
<feature type="compositionally biased region" description="Low complexity" evidence="4">
    <location>
        <begin position="971"/>
        <end position="989"/>
    </location>
</feature>
<feature type="domain" description="Ubiquitin-like protease family profile" evidence="5">
    <location>
        <begin position="774"/>
        <end position="941"/>
    </location>
</feature>
<keyword evidence="1" id="KW-0645">Protease</keyword>
<dbReference type="Pfam" id="PF02902">
    <property type="entry name" value="Peptidase_C48"/>
    <property type="match status" value="1"/>
</dbReference>
<dbReference type="GO" id="GO:0000338">
    <property type="term" value="P:protein deneddylation"/>
    <property type="evidence" value="ECO:0007669"/>
    <property type="project" value="TreeGrafter"/>
</dbReference>
<accession>A0A1L5PBE5</accession>
<evidence type="ECO:0000256" key="4">
    <source>
        <dbReference type="SAM" id="MobiDB-lite"/>
    </source>
</evidence>
<organism evidence="6 7">
    <name type="scientific">Rhizobium etli 8C-3</name>
    <dbReference type="NCBI Taxonomy" id="538025"/>
    <lineage>
        <taxon>Bacteria</taxon>
        <taxon>Pseudomonadati</taxon>
        <taxon>Pseudomonadota</taxon>
        <taxon>Alphaproteobacteria</taxon>
        <taxon>Hyphomicrobiales</taxon>
        <taxon>Rhizobiaceae</taxon>
        <taxon>Rhizobium/Agrobacterium group</taxon>
        <taxon>Rhizobium</taxon>
    </lineage>
</organism>
<reference evidence="6 7" key="1">
    <citation type="submission" date="2016-09" db="EMBL/GenBank/DDBJ databases">
        <title>The complete genome sequences of Rhizobium gallicum, symbiovars gallicum and phaseoli, symbionts associated to common bean (Phaseolus vulgaris).</title>
        <authorList>
            <person name="Bustos P."/>
            <person name="Santamaria R.I."/>
            <person name="Perez-Carrascal O.M."/>
            <person name="Juarez S."/>
            <person name="Lozano L."/>
            <person name="Martinez-Flores I."/>
            <person name="Martinez-Romero E."/>
            <person name="Cevallos M."/>
            <person name="Romero D."/>
            <person name="Davila G."/>
            <person name="Gonzalez V."/>
        </authorList>
    </citation>
    <scope>NUCLEOTIDE SEQUENCE [LARGE SCALE GENOMIC DNA]</scope>
    <source>
        <strain evidence="6 7">8C-3</strain>
        <plasmid evidence="7">Plasmid prsp8c3b</plasmid>
    </source>
</reference>
<dbReference type="PROSITE" id="PS50600">
    <property type="entry name" value="ULP_PROTEASE"/>
    <property type="match status" value="1"/>
</dbReference>
<dbReference type="SUPFAM" id="SSF54001">
    <property type="entry name" value="Cysteine proteinases"/>
    <property type="match status" value="1"/>
</dbReference>
<name>A0A1L5PBE5_RHIET</name>
<geneLocation type="plasmid" evidence="7">
    <name>prsp8c3b</name>
</geneLocation>
<feature type="compositionally biased region" description="Polar residues" evidence="4">
    <location>
        <begin position="764"/>
        <end position="773"/>
    </location>
</feature>
<feature type="region of interest" description="Disordered" evidence="4">
    <location>
        <begin position="42"/>
        <end position="119"/>
    </location>
</feature>
<dbReference type="PANTHER" id="PTHR46468:SF1">
    <property type="entry name" value="SENTRIN-SPECIFIC PROTEASE 8"/>
    <property type="match status" value="1"/>
</dbReference>
<feature type="compositionally biased region" description="Basic and acidic residues" evidence="4">
    <location>
        <begin position="109"/>
        <end position="119"/>
    </location>
</feature>
<dbReference type="GO" id="GO:0006508">
    <property type="term" value="P:proteolysis"/>
    <property type="evidence" value="ECO:0007669"/>
    <property type="project" value="UniProtKB-KW"/>
</dbReference>
<dbReference type="GO" id="GO:0008234">
    <property type="term" value="F:cysteine-type peptidase activity"/>
    <property type="evidence" value="ECO:0007669"/>
    <property type="project" value="UniProtKB-KW"/>
</dbReference>